<dbReference type="InterPro" id="IPR019533">
    <property type="entry name" value="Peptidase_S26"/>
</dbReference>
<dbReference type="PROSITE" id="PS00761">
    <property type="entry name" value="SPASE_I_3"/>
    <property type="match status" value="1"/>
</dbReference>
<dbReference type="PRINTS" id="PR00727">
    <property type="entry name" value="LEADERPTASE"/>
</dbReference>
<dbReference type="InterPro" id="IPR036286">
    <property type="entry name" value="LexA/Signal_pep-like_sf"/>
</dbReference>
<evidence type="ECO:0000259" key="9">
    <source>
        <dbReference type="Pfam" id="PF10502"/>
    </source>
</evidence>
<evidence type="ECO:0000256" key="1">
    <source>
        <dbReference type="ARBA" id="ARBA00000677"/>
    </source>
</evidence>
<evidence type="ECO:0000256" key="6">
    <source>
        <dbReference type="ARBA" id="ARBA00022801"/>
    </source>
</evidence>
<sequence>MTSQHAPKTAASEFIEIAKTVGAALLIALVLRVIFFQPFTIPSESMQPALLKGDYIIVSKYDYGWSAHSIPFSPPLFRGRILDKAPQRGDVVVFHLPRDKSITYIKRLIGLPGDRIRVAGGQVFVNGKAIPRRPLGMIEDPGAPGVRVMQYAEPKPNGRSYVTFDREPGHEGDDTEVYVVPEGHYFMLGDNRDNSLDSRWPQELGVGYVPAQNLVGKARFIMLSWKGGASIFKPWTWVMRFDASRAFHRLD</sequence>
<comment type="catalytic activity">
    <reaction evidence="1 7">
        <text>Cleavage of hydrophobic, N-terminal signal or leader sequences from secreted and periplasmic proteins.</text>
        <dbReference type="EC" id="3.4.21.89"/>
    </reaction>
</comment>
<evidence type="ECO:0000256" key="3">
    <source>
        <dbReference type="ARBA" id="ARBA00013208"/>
    </source>
</evidence>
<keyword evidence="7" id="KW-1133">Transmembrane helix</keyword>
<keyword evidence="7" id="KW-0472">Membrane</keyword>
<dbReference type="RefSeq" id="WP_377370579.1">
    <property type="nucleotide sequence ID" value="NZ_JAOTJD010000026.1"/>
</dbReference>
<evidence type="ECO:0000256" key="2">
    <source>
        <dbReference type="ARBA" id="ARBA00009370"/>
    </source>
</evidence>
<accession>A0ABW6CVY9</accession>
<dbReference type="PANTHER" id="PTHR43390">
    <property type="entry name" value="SIGNAL PEPTIDASE I"/>
    <property type="match status" value="1"/>
</dbReference>
<reference evidence="10 11" key="1">
    <citation type="submission" date="2022-09" db="EMBL/GenBank/DDBJ databases">
        <title>New species of Phenylobacterium.</title>
        <authorList>
            <person name="Mieszkin S."/>
        </authorList>
    </citation>
    <scope>NUCLEOTIDE SEQUENCE [LARGE SCALE GENOMIC DNA]</scope>
    <source>
        <strain evidence="10 11">HK31-G</strain>
    </source>
</reference>
<organism evidence="10 11">
    <name type="scientific">Phenylobacterium ferrooxidans</name>
    <dbReference type="NCBI Taxonomy" id="2982689"/>
    <lineage>
        <taxon>Bacteria</taxon>
        <taxon>Pseudomonadati</taxon>
        <taxon>Pseudomonadota</taxon>
        <taxon>Alphaproteobacteria</taxon>
        <taxon>Caulobacterales</taxon>
        <taxon>Caulobacteraceae</taxon>
        <taxon>Phenylobacterium</taxon>
    </lineage>
</organism>
<keyword evidence="5 7" id="KW-0645">Protease</keyword>
<comment type="similarity">
    <text evidence="2 8">Belongs to the peptidase S26 family.</text>
</comment>
<evidence type="ECO:0000313" key="10">
    <source>
        <dbReference type="EMBL" id="MFD3265063.1"/>
    </source>
</evidence>
<dbReference type="Proteomes" id="UP001598130">
    <property type="component" value="Unassembled WGS sequence"/>
</dbReference>
<evidence type="ECO:0000256" key="8">
    <source>
        <dbReference type="RuleBase" id="RU362042"/>
    </source>
</evidence>
<keyword evidence="6 7" id="KW-0378">Hydrolase</keyword>
<dbReference type="InterPro" id="IPR019756">
    <property type="entry name" value="Pept_S26A_signal_pept_1_Ser-AS"/>
</dbReference>
<protein>
    <recommendedName>
        <fullName evidence="4 7">Signal peptidase I</fullName>
        <ecNumber evidence="3 7">3.4.21.89</ecNumber>
    </recommendedName>
</protein>
<dbReference type="EC" id="3.4.21.89" evidence="3 7"/>
<dbReference type="Gene3D" id="2.10.109.10">
    <property type="entry name" value="Umud Fragment, subunit A"/>
    <property type="match status" value="1"/>
</dbReference>
<comment type="subcellular location">
    <subcellularLocation>
        <location evidence="8">Membrane</location>
        <topology evidence="8">Single-pass type II membrane protein</topology>
    </subcellularLocation>
</comment>
<dbReference type="InterPro" id="IPR019758">
    <property type="entry name" value="Pept_S26A_signal_pept_1_CS"/>
</dbReference>
<dbReference type="SUPFAM" id="SSF51306">
    <property type="entry name" value="LexA/Signal peptidase"/>
    <property type="match status" value="1"/>
</dbReference>
<feature type="transmembrane region" description="Helical" evidence="7">
    <location>
        <begin position="21"/>
        <end position="39"/>
    </location>
</feature>
<dbReference type="CDD" id="cd06530">
    <property type="entry name" value="S26_SPase_I"/>
    <property type="match status" value="1"/>
</dbReference>
<keyword evidence="11" id="KW-1185">Reference proteome</keyword>
<dbReference type="PANTHER" id="PTHR43390:SF1">
    <property type="entry name" value="CHLOROPLAST PROCESSING PEPTIDASE"/>
    <property type="match status" value="1"/>
</dbReference>
<dbReference type="InterPro" id="IPR019757">
    <property type="entry name" value="Pept_S26A_signal_pept_1_Lys-AS"/>
</dbReference>
<proteinExistence type="inferred from homology"/>
<dbReference type="NCBIfam" id="TIGR02227">
    <property type="entry name" value="sigpep_I_bact"/>
    <property type="match status" value="1"/>
</dbReference>
<evidence type="ECO:0000256" key="7">
    <source>
        <dbReference type="RuleBase" id="RU003993"/>
    </source>
</evidence>
<dbReference type="PROSITE" id="PS00501">
    <property type="entry name" value="SPASE_I_1"/>
    <property type="match status" value="1"/>
</dbReference>
<gene>
    <name evidence="10" type="primary">lepB</name>
    <name evidence="10" type="ORF">OCL97_13965</name>
</gene>
<dbReference type="GO" id="GO:0009003">
    <property type="term" value="F:signal peptidase activity"/>
    <property type="evidence" value="ECO:0007669"/>
    <property type="project" value="UniProtKB-EC"/>
</dbReference>
<evidence type="ECO:0000256" key="4">
    <source>
        <dbReference type="ARBA" id="ARBA00019232"/>
    </source>
</evidence>
<keyword evidence="7" id="KW-0812">Transmembrane</keyword>
<name>A0ABW6CVY9_9CAUL</name>
<feature type="domain" description="Peptidase S26" evidence="9">
    <location>
        <begin position="15"/>
        <end position="222"/>
    </location>
</feature>
<dbReference type="PROSITE" id="PS00760">
    <property type="entry name" value="SPASE_I_2"/>
    <property type="match status" value="1"/>
</dbReference>
<evidence type="ECO:0000256" key="5">
    <source>
        <dbReference type="ARBA" id="ARBA00022670"/>
    </source>
</evidence>
<dbReference type="InterPro" id="IPR000223">
    <property type="entry name" value="Pept_S26A_signal_pept_1"/>
</dbReference>
<comment type="caution">
    <text evidence="10">The sequence shown here is derived from an EMBL/GenBank/DDBJ whole genome shotgun (WGS) entry which is preliminary data.</text>
</comment>
<dbReference type="Pfam" id="PF10502">
    <property type="entry name" value="Peptidase_S26"/>
    <property type="match status" value="1"/>
</dbReference>
<dbReference type="EMBL" id="JAOTJD010000026">
    <property type="protein sequence ID" value="MFD3265063.1"/>
    <property type="molecule type" value="Genomic_DNA"/>
</dbReference>
<evidence type="ECO:0000313" key="11">
    <source>
        <dbReference type="Proteomes" id="UP001598130"/>
    </source>
</evidence>